<feature type="non-terminal residue" evidence="1">
    <location>
        <position position="1"/>
    </location>
</feature>
<protein>
    <submittedName>
        <fullName evidence="1">Uncharacterized protein</fullName>
    </submittedName>
</protein>
<dbReference type="EMBL" id="UINC01130694">
    <property type="protein sequence ID" value="SVD11920.1"/>
    <property type="molecule type" value="Genomic_DNA"/>
</dbReference>
<reference evidence="1" key="1">
    <citation type="submission" date="2018-05" db="EMBL/GenBank/DDBJ databases">
        <authorList>
            <person name="Lanie J.A."/>
            <person name="Ng W.-L."/>
            <person name="Kazmierczak K.M."/>
            <person name="Andrzejewski T.M."/>
            <person name="Davidsen T.M."/>
            <person name="Wayne K.J."/>
            <person name="Tettelin H."/>
            <person name="Glass J.I."/>
            <person name="Rusch D."/>
            <person name="Podicherti R."/>
            <person name="Tsui H.-C.T."/>
            <person name="Winkler M.E."/>
        </authorList>
    </citation>
    <scope>NUCLEOTIDE SEQUENCE</scope>
</reference>
<evidence type="ECO:0000313" key="1">
    <source>
        <dbReference type="EMBL" id="SVD11920.1"/>
    </source>
</evidence>
<sequence length="37" mass="4109">KLPKLSRTSPVFCGRMDEDCAEAFHTAYPTLNTPLTP</sequence>
<name>A0A382SPM5_9ZZZZ</name>
<organism evidence="1">
    <name type="scientific">marine metagenome</name>
    <dbReference type="NCBI Taxonomy" id="408172"/>
    <lineage>
        <taxon>unclassified sequences</taxon>
        <taxon>metagenomes</taxon>
        <taxon>ecological metagenomes</taxon>
    </lineage>
</organism>
<accession>A0A382SPM5</accession>
<proteinExistence type="predicted"/>
<gene>
    <name evidence="1" type="ORF">METZ01_LOCUS364774</name>
</gene>
<dbReference type="AlphaFoldDB" id="A0A382SPM5"/>